<reference evidence="2 4" key="2">
    <citation type="journal article" date="2018" name="Plant J.">
        <title>The Physcomitrella patens chromosome-scale assembly reveals moss genome structure and evolution.</title>
        <authorList>
            <person name="Lang D."/>
            <person name="Ullrich K.K."/>
            <person name="Murat F."/>
            <person name="Fuchs J."/>
            <person name="Jenkins J."/>
            <person name="Haas F.B."/>
            <person name="Piednoel M."/>
            <person name="Gundlach H."/>
            <person name="Van Bel M."/>
            <person name="Meyberg R."/>
            <person name="Vives C."/>
            <person name="Morata J."/>
            <person name="Symeonidi A."/>
            <person name="Hiss M."/>
            <person name="Muchero W."/>
            <person name="Kamisugi Y."/>
            <person name="Saleh O."/>
            <person name="Blanc G."/>
            <person name="Decker E.L."/>
            <person name="van Gessel N."/>
            <person name="Grimwood J."/>
            <person name="Hayes R.D."/>
            <person name="Graham S.W."/>
            <person name="Gunter L.E."/>
            <person name="McDaniel S.F."/>
            <person name="Hoernstein S.N.W."/>
            <person name="Larsson A."/>
            <person name="Li F.W."/>
            <person name="Perroud P.F."/>
            <person name="Phillips J."/>
            <person name="Ranjan P."/>
            <person name="Rokshar D.S."/>
            <person name="Rothfels C.J."/>
            <person name="Schneider L."/>
            <person name="Shu S."/>
            <person name="Stevenson D.W."/>
            <person name="Thummler F."/>
            <person name="Tillich M."/>
            <person name="Villarreal Aguilar J.C."/>
            <person name="Widiez T."/>
            <person name="Wong G.K."/>
            <person name="Wymore A."/>
            <person name="Zhang Y."/>
            <person name="Zimmer A.D."/>
            <person name="Quatrano R.S."/>
            <person name="Mayer K.F.X."/>
            <person name="Goodstein D."/>
            <person name="Casacuberta J.M."/>
            <person name="Vandepoele K."/>
            <person name="Reski R."/>
            <person name="Cuming A.C."/>
            <person name="Tuskan G.A."/>
            <person name="Maumus F."/>
            <person name="Salse J."/>
            <person name="Schmutz J."/>
            <person name="Rensing S.A."/>
        </authorList>
    </citation>
    <scope>NUCLEOTIDE SEQUENCE [LARGE SCALE GENOMIC DNA]</scope>
    <source>
        <strain evidence="3 4">cv. Gransden 2004</strain>
    </source>
</reference>
<feature type="signal peptide" evidence="1">
    <location>
        <begin position="1"/>
        <end position="32"/>
    </location>
</feature>
<sequence>MLSPNPAALIFDSYILLLSLLFSPCLVSSNVAKDPRDFIQLLQKVARFQGSLAVPAGYHFDMFHPHCGESQIRGDDERSPGRGVPHQSVREVAGSLSVDAERRGPATINWGDHHEVLRFSILYNSPPFPISGGLIQRYSRSNLNWLDAIGVTHFRRCSEFLHLSVSLEYTIGGCPWQERAGVFPGFSSPPFAANLALDDNDATHAPRRRIFSNSENYAADAFGLRCRKFVIDFL</sequence>
<dbReference type="Gramene" id="Pp3c5_19820V3.1">
    <property type="protein sequence ID" value="Pp3c5_19820V3.1"/>
    <property type="gene ID" value="Pp3c5_19820"/>
</dbReference>
<dbReference type="Proteomes" id="UP000006727">
    <property type="component" value="Chromosome 5"/>
</dbReference>
<gene>
    <name evidence="2" type="ORF">PHYPA_007906</name>
</gene>
<dbReference type="EnsemblPlants" id="Pp3c5_19820V3.1">
    <property type="protein sequence ID" value="Pp3c5_19820V3.1"/>
    <property type="gene ID" value="Pp3c5_19820"/>
</dbReference>
<reference evidence="3" key="3">
    <citation type="submission" date="2020-12" db="UniProtKB">
        <authorList>
            <consortium name="EnsemblPlants"/>
        </authorList>
    </citation>
    <scope>IDENTIFICATION</scope>
</reference>
<evidence type="ECO:0000313" key="3">
    <source>
        <dbReference type="EnsemblPlants" id="Pp3c5_19820V3.1"/>
    </source>
</evidence>
<evidence type="ECO:0000256" key="1">
    <source>
        <dbReference type="SAM" id="SignalP"/>
    </source>
</evidence>
<dbReference type="InParanoid" id="A0A2K1KKD1"/>
<dbReference type="PaxDb" id="3218-PP1S93_108V6.1"/>
<keyword evidence="4" id="KW-1185">Reference proteome</keyword>
<name>A0A2K1KKD1_PHYPA</name>
<evidence type="ECO:0000313" key="2">
    <source>
        <dbReference type="EMBL" id="PNR54229.1"/>
    </source>
</evidence>
<keyword evidence="1" id="KW-0732">Signal</keyword>
<reference evidence="2 4" key="1">
    <citation type="journal article" date="2008" name="Science">
        <title>The Physcomitrella genome reveals evolutionary insights into the conquest of land by plants.</title>
        <authorList>
            <person name="Rensing S."/>
            <person name="Lang D."/>
            <person name="Zimmer A."/>
            <person name="Terry A."/>
            <person name="Salamov A."/>
            <person name="Shapiro H."/>
            <person name="Nishiyama T."/>
            <person name="Perroud P.-F."/>
            <person name="Lindquist E."/>
            <person name="Kamisugi Y."/>
            <person name="Tanahashi T."/>
            <person name="Sakakibara K."/>
            <person name="Fujita T."/>
            <person name="Oishi K."/>
            <person name="Shin-I T."/>
            <person name="Kuroki Y."/>
            <person name="Toyoda A."/>
            <person name="Suzuki Y."/>
            <person name="Hashimoto A."/>
            <person name="Yamaguchi K."/>
            <person name="Sugano A."/>
            <person name="Kohara Y."/>
            <person name="Fujiyama A."/>
            <person name="Anterola A."/>
            <person name="Aoki S."/>
            <person name="Ashton N."/>
            <person name="Barbazuk W.B."/>
            <person name="Barker E."/>
            <person name="Bennetzen J."/>
            <person name="Bezanilla M."/>
            <person name="Blankenship R."/>
            <person name="Cho S.H."/>
            <person name="Dutcher S."/>
            <person name="Estelle M."/>
            <person name="Fawcett J.A."/>
            <person name="Gundlach H."/>
            <person name="Hanada K."/>
            <person name="Heyl A."/>
            <person name="Hicks K.A."/>
            <person name="Hugh J."/>
            <person name="Lohr M."/>
            <person name="Mayer K."/>
            <person name="Melkozernov A."/>
            <person name="Murata T."/>
            <person name="Nelson D."/>
            <person name="Pils B."/>
            <person name="Prigge M."/>
            <person name="Reiss B."/>
            <person name="Renner T."/>
            <person name="Rombauts S."/>
            <person name="Rushton P."/>
            <person name="Sanderfoot A."/>
            <person name="Schween G."/>
            <person name="Shiu S.-H."/>
            <person name="Stueber K."/>
            <person name="Theodoulou F.L."/>
            <person name="Tu H."/>
            <person name="Van de Peer Y."/>
            <person name="Verrier P.J."/>
            <person name="Waters E."/>
            <person name="Wood A."/>
            <person name="Yang L."/>
            <person name="Cove D."/>
            <person name="Cuming A."/>
            <person name="Hasebe M."/>
            <person name="Lucas S."/>
            <person name="Mishler D.B."/>
            <person name="Reski R."/>
            <person name="Grigoriev I."/>
            <person name="Quatrano R.S."/>
            <person name="Boore J.L."/>
        </authorList>
    </citation>
    <scope>NUCLEOTIDE SEQUENCE [LARGE SCALE GENOMIC DNA]</scope>
    <source>
        <strain evidence="3 4">cv. Gransden 2004</strain>
    </source>
</reference>
<dbReference type="EMBL" id="ABEU02000005">
    <property type="protein sequence ID" value="PNR54229.1"/>
    <property type="molecule type" value="Genomic_DNA"/>
</dbReference>
<proteinExistence type="predicted"/>
<organism evidence="2">
    <name type="scientific">Physcomitrium patens</name>
    <name type="common">Spreading-leaved earth moss</name>
    <name type="synonym">Physcomitrella patens</name>
    <dbReference type="NCBI Taxonomy" id="3218"/>
    <lineage>
        <taxon>Eukaryota</taxon>
        <taxon>Viridiplantae</taxon>
        <taxon>Streptophyta</taxon>
        <taxon>Embryophyta</taxon>
        <taxon>Bryophyta</taxon>
        <taxon>Bryophytina</taxon>
        <taxon>Bryopsida</taxon>
        <taxon>Funariidae</taxon>
        <taxon>Funariales</taxon>
        <taxon>Funariaceae</taxon>
        <taxon>Physcomitrium</taxon>
    </lineage>
</organism>
<feature type="chain" id="PRO_5033311051" evidence="1">
    <location>
        <begin position="33"/>
        <end position="234"/>
    </location>
</feature>
<accession>A0A2K1KKD1</accession>
<dbReference type="AlphaFoldDB" id="A0A2K1KKD1"/>
<protein>
    <submittedName>
        <fullName evidence="2 3">Uncharacterized protein</fullName>
    </submittedName>
</protein>
<evidence type="ECO:0000313" key="4">
    <source>
        <dbReference type="Proteomes" id="UP000006727"/>
    </source>
</evidence>